<protein>
    <submittedName>
        <fullName evidence="2">Myb/SANT-like domain, Harbinger transposase-derived nuclease domain protein</fullName>
    </submittedName>
</protein>
<dbReference type="AlphaFoldDB" id="A0A2U1P6N3"/>
<dbReference type="PANTHER" id="PTHR46250:SF17">
    <property type="entry name" value="MYB_SANT-LIKE DOMAIN-CONTAINING PROTEIN"/>
    <property type="match status" value="1"/>
</dbReference>
<accession>A0A2U1P6N3</accession>
<sequence length="265" mass="30391">MASQCRTYNGWSLKEETKLVEDLVTMVNSGLYKADNGFKSGYLQYLEKNFKQTFPDSDKSAKNIESKVKTLKKDWQTVYNMINGSNTSGFGWDENNKLLTSSNDVWNDYINVKNNKDKACGNGAKDFADSEKEATIEVLESDEELDTMMEGSHNVARTPTAQVDETTSTEVDKKTKDLKKKRGMITNDIFKMTSLNQQEKYEVMEKIRSDVGYVEAYWDMDVTDRDGWVNMISRIYPIMKKIGSDYDFVELYMDLDVGSSWYSNG</sequence>
<name>A0A2U1P6N3_ARTAN</name>
<dbReference type="InterPro" id="IPR024752">
    <property type="entry name" value="Myb/SANT-like_dom"/>
</dbReference>
<keyword evidence="3" id="KW-1185">Reference proteome</keyword>
<dbReference type="Pfam" id="PF12776">
    <property type="entry name" value="Myb_DNA-bind_3"/>
    <property type="match status" value="1"/>
</dbReference>
<reference evidence="2 3" key="1">
    <citation type="journal article" date="2018" name="Mol. Plant">
        <title>The genome of Artemisia annua provides insight into the evolution of Asteraceae family and artemisinin biosynthesis.</title>
        <authorList>
            <person name="Shen Q."/>
            <person name="Zhang L."/>
            <person name="Liao Z."/>
            <person name="Wang S."/>
            <person name="Yan T."/>
            <person name="Shi P."/>
            <person name="Liu M."/>
            <person name="Fu X."/>
            <person name="Pan Q."/>
            <person name="Wang Y."/>
            <person name="Lv Z."/>
            <person name="Lu X."/>
            <person name="Zhang F."/>
            <person name="Jiang W."/>
            <person name="Ma Y."/>
            <person name="Chen M."/>
            <person name="Hao X."/>
            <person name="Li L."/>
            <person name="Tang Y."/>
            <person name="Lv G."/>
            <person name="Zhou Y."/>
            <person name="Sun X."/>
            <person name="Brodelius P.E."/>
            <person name="Rose J.K.C."/>
            <person name="Tang K."/>
        </authorList>
    </citation>
    <scope>NUCLEOTIDE SEQUENCE [LARGE SCALE GENOMIC DNA]</scope>
    <source>
        <strain evidence="3">cv. Huhao1</strain>
        <tissue evidence="2">Leaf</tissue>
    </source>
</reference>
<dbReference type="Proteomes" id="UP000245207">
    <property type="component" value="Unassembled WGS sequence"/>
</dbReference>
<evidence type="ECO:0000313" key="3">
    <source>
        <dbReference type="Proteomes" id="UP000245207"/>
    </source>
</evidence>
<comment type="caution">
    <text evidence="2">The sequence shown here is derived from an EMBL/GenBank/DDBJ whole genome shotgun (WGS) entry which is preliminary data.</text>
</comment>
<dbReference type="STRING" id="35608.A0A2U1P6N3"/>
<evidence type="ECO:0000313" key="2">
    <source>
        <dbReference type="EMBL" id="PWA81418.1"/>
    </source>
</evidence>
<dbReference type="EMBL" id="PKPP01001594">
    <property type="protein sequence ID" value="PWA81418.1"/>
    <property type="molecule type" value="Genomic_DNA"/>
</dbReference>
<gene>
    <name evidence="2" type="ORF">CTI12_AA043890</name>
</gene>
<dbReference type="PANTHER" id="PTHR46250">
    <property type="entry name" value="MYB/SANT-LIKE DNA-BINDING DOMAIN PROTEIN-RELATED"/>
    <property type="match status" value="1"/>
</dbReference>
<feature type="domain" description="Myb/SANT-like" evidence="1">
    <location>
        <begin position="11"/>
        <end position="109"/>
    </location>
</feature>
<proteinExistence type="predicted"/>
<organism evidence="2 3">
    <name type="scientific">Artemisia annua</name>
    <name type="common">Sweet wormwood</name>
    <dbReference type="NCBI Taxonomy" id="35608"/>
    <lineage>
        <taxon>Eukaryota</taxon>
        <taxon>Viridiplantae</taxon>
        <taxon>Streptophyta</taxon>
        <taxon>Embryophyta</taxon>
        <taxon>Tracheophyta</taxon>
        <taxon>Spermatophyta</taxon>
        <taxon>Magnoliopsida</taxon>
        <taxon>eudicotyledons</taxon>
        <taxon>Gunneridae</taxon>
        <taxon>Pentapetalae</taxon>
        <taxon>asterids</taxon>
        <taxon>campanulids</taxon>
        <taxon>Asterales</taxon>
        <taxon>Asteraceae</taxon>
        <taxon>Asteroideae</taxon>
        <taxon>Anthemideae</taxon>
        <taxon>Artemisiinae</taxon>
        <taxon>Artemisia</taxon>
    </lineage>
</organism>
<dbReference type="OrthoDB" id="618098at2759"/>
<evidence type="ECO:0000259" key="1">
    <source>
        <dbReference type="Pfam" id="PF12776"/>
    </source>
</evidence>